<dbReference type="GO" id="GO:0032259">
    <property type="term" value="P:methylation"/>
    <property type="evidence" value="ECO:0007669"/>
    <property type="project" value="UniProtKB-KW"/>
</dbReference>
<dbReference type="Pfam" id="PF13649">
    <property type="entry name" value="Methyltransf_25"/>
    <property type="match status" value="1"/>
</dbReference>
<reference evidence="5 6" key="1">
    <citation type="submission" date="2019-03" db="EMBL/GenBank/DDBJ databases">
        <title>Genomic Encyclopedia of Type Strains, Phase IV (KMG-IV): sequencing the most valuable type-strain genomes for metagenomic binning, comparative biology and taxonomic classification.</title>
        <authorList>
            <person name="Goeker M."/>
        </authorList>
    </citation>
    <scope>NUCLEOTIDE SEQUENCE [LARGE SCALE GENOMIC DNA]</scope>
    <source>
        <strain evidence="5 6">DSM 19345</strain>
    </source>
</reference>
<organism evidence="5 6">
    <name type="scientific">Tepidamorphus gemmatus</name>
    <dbReference type="NCBI Taxonomy" id="747076"/>
    <lineage>
        <taxon>Bacteria</taxon>
        <taxon>Pseudomonadati</taxon>
        <taxon>Pseudomonadota</taxon>
        <taxon>Alphaproteobacteria</taxon>
        <taxon>Hyphomicrobiales</taxon>
        <taxon>Tepidamorphaceae</taxon>
        <taxon>Tepidamorphus</taxon>
    </lineage>
</organism>
<dbReference type="PANTHER" id="PTHR43464:SF19">
    <property type="entry name" value="UBIQUINONE BIOSYNTHESIS O-METHYLTRANSFERASE, MITOCHONDRIAL"/>
    <property type="match status" value="1"/>
</dbReference>
<evidence type="ECO:0000256" key="1">
    <source>
        <dbReference type="ARBA" id="ARBA00022603"/>
    </source>
</evidence>
<dbReference type="Proteomes" id="UP000295678">
    <property type="component" value="Unassembled WGS sequence"/>
</dbReference>
<dbReference type="GO" id="GO:0008168">
    <property type="term" value="F:methyltransferase activity"/>
    <property type="evidence" value="ECO:0007669"/>
    <property type="project" value="UniProtKB-KW"/>
</dbReference>
<keyword evidence="1 5" id="KW-0489">Methyltransferase</keyword>
<evidence type="ECO:0000256" key="2">
    <source>
        <dbReference type="ARBA" id="ARBA00022679"/>
    </source>
</evidence>
<dbReference type="AlphaFoldDB" id="A0A4R3MC77"/>
<accession>A0A4R3MC77</accession>
<feature type="domain" description="Methyltransferase" evidence="4">
    <location>
        <begin position="70"/>
        <end position="160"/>
    </location>
</feature>
<keyword evidence="6" id="KW-1185">Reference proteome</keyword>
<dbReference type="OrthoDB" id="9807911at2"/>
<evidence type="ECO:0000259" key="4">
    <source>
        <dbReference type="Pfam" id="PF13649"/>
    </source>
</evidence>
<dbReference type="CDD" id="cd02440">
    <property type="entry name" value="AdoMet_MTases"/>
    <property type="match status" value="1"/>
</dbReference>
<evidence type="ECO:0000313" key="5">
    <source>
        <dbReference type="EMBL" id="TCT10742.1"/>
    </source>
</evidence>
<dbReference type="PANTHER" id="PTHR43464">
    <property type="entry name" value="METHYLTRANSFERASE"/>
    <property type="match status" value="1"/>
</dbReference>
<evidence type="ECO:0000256" key="3">
    <source>
        <dbReference type="ARBA" id="ARBA00022691"/>
    </source>
</evidence>
<name>A0A4R3MC77_9HYPH</name>
<evidence type="ECO:0000313" key="6">
    <source>
        <dbReference type="Proteomes" id="UP000295678"/>
    </source>
</evidence>
<keyword evidence="2 5" id="KW-0808">Transferase</keyword>
<comment type="caution">
    <text evidence="5">The sequence shown here is derived from an EMBL/GenBank/DDBJ whole genome shotgun (WGS) entry which is preliminary data.</text>
</comment>
<dbReference type="InterPro" id="IPR029063">
    <property type="entry name" value="SAM-dependent_MTases_sf"/>
</dbReference>
<sequence length="217" mass="23262">MDSGQSGAVPRRSAVEGAIRSAGQSLIRGIYAVGAGVYDRLLVGALGYRAHECAVDALVRHWTDEDRGPVLDLGCGTGLTAAALKARLDVEVDGLDFSEEMLERAAERGIYRRLIRADATRPYPVPDGSYGGVVSSGLFTHGHVGAEALEPALAATRTGGLLAFTVYATIWRRGGFEGTLAELERDGRIDIVAHERAAHFTRLKGQSVHVLAIRKRR</sequence>
<dbReference type="InterPro" id="IPR041698">
    <property type="entry name" value="Methyltransf_25"/>
</dbReference>
<protein>
    <submittedName>
        <fullName evidence="5">Methyltransferase family protein</fullName>
    </submittedName>
</protein>
<proteinExistence type="predicted"/>
<dbReference type="RefSeq" id="WP_132806577.1">
    <property type="nucleotide sequence ID" value="NZ_SMAK01000005.1"/>
</dbReference>
<dbReference type="Gene3D" id="3.40.50.150">
    <property type="entry name" value="Vaccinia Virus protein VP39"/>
    <property type="match status" value="1"/>
</dbReference>
<dbReference type="EMBL" id="SMAK01000005">
    <property type="protein sequence ID" value="TCT10742.1"/>
    <property type="molecule type" value="Genomic_DNA"/>
</dbReference>
<keyword evidence="3" id="KW-0949">S-adenosyl-L-methionine</keyword>
<dbReference type="SUPFAM" id="SSF53335">
    <property type="entry name" value="S-adenosyl-L-methionine-dependent methyltransferases"/>
    <property type="match status" value="1"/>
</dbReference>
<gene>
    <name evidence="5" type="ORF">EDC22_105243</name>
</gene>